<dbReference type="AlphaFoldDB" id="A0A1R1AFJ6"/>
<evidence type="ECO:0000313" key="1">
    <source>
        <dbReference type="EMBL" id="OME84187.1"/>
    </source>
</evidence>
<protein>
    <submittedName>
        <fullName evidence="1">Uncharacterized protein</fullName>
    </submittedName>
</protein>
<organism evidence="1 2">
    <name type="scientific">Paenibacillus lautus</name>
    <name type="common">Bacillus lautus</name>
    <dbReference type="NCBI Taxonomy" id="1401"/>
    <lineage>
        <taxon>Bacteria</taxon>
        <taxon>Bacillati</taxon>
        <taxon>Bacillota</taxon>
        <taxon>Bacilli</taxon>
        <taxon>Bacillales</taxon>
        <taxon>Paenibacillaceae</taxon>
        <taxon>Paenibacillus</taxon>
    </lineage>
</organism>
<sequence length="83" mass="9669">MKLTTYITDIFGVSGRALIESVINGEVLEAEQIKEKVNTSLKRKVPELLEALNGRMKKHHRMMIGLHFDFTVYRNDENRKRLP</sequence>
<dbReference type="EMBL" id="MRTF01000028">
    <property type="protein sequence ID" value="OME84187.1"/>
    <property type="molecule type" value="Genomic_DNA"/>
</dbReference>
<proteinExistence type="predicted"/>
<comment type="caution">
    <text evidence="1">The sequence shown here is derived from an EMBL/GenBank/DDBJ whole genome shotgun (WGS) entry which is preliminary data.</text>
</comment>
<accession>A0A1R1AFJ6</accession>
<dbReference type="STRING" id="1401.BK123_33850"/>
<dbReference type="Proteomes" id="UP000187074">
    <property type="component" value="Unassembled WGS sequence"/>
</dbReference>
<gene>
    <name evidence="1" type="ORF">BK123_33850</name>
</gene>
<name>A0A1R1AFJ6_PAELA</name>
<evidence type="ECO:0000313" key="2">
    <source>
        <dbReference type="Proteomes" id="UP000187074"/>
    </source>
</evidence>
<reference evidence="1 2" key="1">
    <citation type="submission" date="2016-11" db="EMBL/GenBank/DDBJ databases">
        <title>Paenibacillus species isolates.</title>
        <authorList>
            <person name="Beno S.M."/>
        </authorList>
    </citation>
    <scope>NUCLEOTIDE SEQUENCE [LARGE SCALE GENOMIC DNA]</scope>
    <source>
        <strain evidence="1 2">FSL F4-0100</strain>
    </source>
</reference>